<dbReference type="Proteomes" id="UP000033546">
    <property type="component" value="Unassembled WGS sequence"/>
</dbReference>
<sequence length="167" mass="19396">MDIIPQLDVTSYPSQLFWFFLSFSVLYLVISKNILPKVENVIKKRYTITTGVIGYVEHNLTRAQDELNKQLFSLDEAKAEANRIISSALQETKSTNAGLMAMLDQEIQKMFSMANEYMYNLKCQTEQELIDLTCEIALTYYSKMLGTEYADKDKLRDITTRLYKERT</sequence>
<evidence type="ECO:0000256" key="4">
    <source>
        <dbReference type="ARBA" id="ARBA00023136"/>
    </source>
</evidence>
<evidence type="ECO:0000256" key="5">
    <source>
        <dbReference type="ARBA" id="ARBA00023310"/>
    </source>
</evidence>
<feature type="transmembrane region" description="Helical" evidence="6">
    <location>
        <begin position="16"/>
        <end position="35"/>
    </location>
</feature>
<protein>
    <submittedName>
        <fullName evidence="8">ATP synthase B/B' CF family protein</fullName>
    </submittedName>
</protein>
<evidence type="ECO:0000256" key="1">
    <source>
        <dbReference type="ARBA" id="ARBA00004370"/>
    </source>
</evidence>
<keyword evidence="5" id="KW-0066">ATP synthesis</keyword>
<evidence type="ECO:0000256" key="3">
    <source>
        <dbReference type="ARBA" id="ARBA00022989"/>
    </source>
</evidence>
<dbReference type="EMBL" id="LANU01000003">
    <property type="protein sequence ID" value="KJV63450.1"/>
    <property type="molecule type" value="Genomic_DNA"/>
</dbReference>
<proteinExistence type="predicted"/>
<keyword evidence="2 6" id="KW-0812">Transmembrane</keyword>
<evidence type="ECO:0000313" key="9">
    <source>
        <dbReference type="Proteomes" id="UP000033546"/>
    </source>
</evidence>
<evidence type="ECO:0000256" key="2">
    <source>
        <dbReference type="ARBA" id="ARBA00022692"/>
    </source>
</evidence>
<evidence type="ECO:0000259" key="7">
    <source>
        <dbReference type="Pfam" id="PF02326"/>
    </source>
</evidence>
<comment type="caution">
    <text evidence="8">The sequence shown here is derived from an EMBL/GenBank/DDBJ whole genome shotgun (WGS) entry which is preliminary data.</text>
</comment>
<keyword evidence="3 6" id="KW-1133">Transmembrane helix</keyword>
<dbReference type="GO" id="GO:0006754">
    <property type="term" value="P:ATP biosynthetic process"/>
    <property type="evidence" value="ECO:0007669"/>
    <property type="project" value="UniProtKB-KW"/>
</dbReference>
<organism evidence="8 9">
    <name type="scientific">Ehrlichia cf. muris str. EmCRT</name>
    <dbReference type="NCBI Taxonomy" id="1359167"/>
    <lineage>
        <taxon>Bacteria</taxon>
        <taxon>Pseudomonadati</taxon>
        <taxon>Pseudomonadota</taxon>
        <taxon>Alphaproteobacteria</taxon>
        <taxon>Rickettsiales</taxon>
        <taxon>Anaplasmataceae</taxon>
        <taxon>Ehrlichia</taxon>
    </lineage>
</organism>
<name>A0A0F3N5U5_9RICK</name>
<dbReference type="PATRIC" id="fig|1359167.3.peg.870"/>
<dbReference type="AlphaFoldDB" id="A0A0F3N5U5"/>
<comment type="subcellular location">
    <subcellularLocation>
        <location evidence="1">Membrane</location>
    </subcellularLocation>
</comment>
<reference evidence="8 9" key="1">
    <citation type="submission" date="2015-02" db="EMBL/GenBank/DDBJ databases">
        <title>Genome Sequencing of Rickettsiales.</title>
        <authorList>
            <person name="Daugherty S.C."/>
            <person name="Su Q."/>
            <person name="Abolude K."/>
            <person name="Beier-Sexton M."/>
            <person name="Carlyon J.A."/>
            <person name="Carter R."/>
            <person name="Day N.P."/>
            <person name="Dumler S.J."/>
            <person name="Dyachenko V."/>
            <person name="Godinez A."/>
            <person name="Kurtti T.J."/>
            <person name="Lichay M."/>
            <person name="Mullins K.E."/>
            <person name="Ott S."/>
            <person name="Pappas-Brown V."/>
            <person name="Paris D.H."/>
            <person name="Patel P."/>
            <person name="Richards A.L."/>
            <person name="Sadzewicz L."/>
            <person name="Sears K."/>
            <person name="Seidman D."/>
            <person name="Sengamalay N."/>
            <person name="Stenos J."/>
            <person name="Tallon L.J."/>
            <person name="Vincent G."/>
            <person name="Fraser C.M."/>
            <person name="Munderloh U."/>
            <person name="Dunning-Hotopp J.C."/>
        </authorList>
    </citation>
    <scope>NUCLEOTIDE SEQUENCE [LARGE SCALE GENOMIC DNA]</scope>
    <source>
        <strain evidence="8 9">EmCRT</strain>
    </source>
</reference>
<dbReference type="InterPro" id="IPR003319">
    <property type="entry name" value="YMF19-like_N"/>
</dbReference>
<dbReference type="RefSeq" id="WP_045805181.1">
    <property type="nucleotide sequence ID" value="NZ_LANU01000003.1"/>
</dbReference>
<dbReference type="GO" id="GO:0016020">
    <property type="term" value="C:membrane"/>
    <property type="evidence" value="ECO:0007669"/>
    <property type="project" value="UniProtKB-SubCell"/>
</dbReference>
<keyword evidence="4 6" id="KW-0472">Membrane</keyword>
<gene>
    <name evidence="8" type="ORF">EMUCRT_0904</name>
</gene>
<accession>A0A0F3N5U5</accession>
<evidence type="ECO:0000256" key="6">
    <source>
        <dbReference type="SAM" id="Phobius"/>
    </source>
</evidence>
<feature type="domain" description="ATP synthase YMF19-like N-terminal" evidence="7">
    <location>
        <begin position="5"/>
        <end position="70"/>
    </location>
</feature>
<evidence type="ECO:0000313" key="8">
    <source>
        <dbReference type="EMBL" id="KJV63450.1"/>
    </source>
</evidence>
<dbReference type="Pfam" id="PF02326">
    <property type="entry name" value="YMF19"/>
    <property type="match status" value="1"/>
</dbReference>